<dbReference type="InterPro" id="IPR037914">
    <property type="entry name" value="SpoVT-AbrB_sf"/>
</dbReference>
<comment type="caution">
    <text evidence="2">The sequence shown here is derived from an EMBL/GenBank/DDBJ whole genome shotgun (WGS) entry which is preliminary data.</text>
</comment>
<gene>
    <name evidence="2" type="ORF">HNQ08_002589</name>
</gene>
<keyword evidence="2" id="KW-0238">DNA-binding</keyword>
<dbReference type="RefSeq" id="WP_184132541.1">
    <property type="nucleotide sequence ID" value="NZ_JACHFL010000006.1"/>
</dbReference>
<protein>
    <submittedName>
        <fullName evidence="2">Bifunctional DNA-binding transcriptional regulator/antitoxin component of YhaV-PrlF toxin-antitoxin module</fullName>
    </submittedName>
</protein>
<sequence>MSRSVPDDSRVITGQLGPKYRAILPRAVRDILHVQEGDTLLYVLEGEQVRLTTKRQMAQELYGSLAENDGHDFTAELLQERRTELQREKP</sequence>
<evidence type="ECO:0000313" key="3">
    <source>
        <dbReference type="Proteomes" id="UP000552709"/>
    </source>
</evidence>
<name>A0A7W8JX08_9DEIO</name>
<dbReference type="AlphaFoldDB" id="A0A7W8JX08"/>
<feature type="domain" description="SpoVT-AbrB" evidence="1">
    <location>
        <begin position="14"/>
        <end position="59"/>
    </location>
</feature>
<reference evidence="2 3" key="1">
    <citation type="submission" date="2020-08" db="EMBL/GenBank/DDBJ databases">
        <title>Genomic Encyclopedia of Type Strains, Phase IV (KMG-IV): sequencing the most valuable type-strain genomes for metagenomic binning, comparative biology and taxonomic classification.</title>
        <authorList>
            <person name="Goeker M."/>
        </authorList>
    </citation>
    <scope>NUCLEOTIDE SEQUENCE [LARGE SCALE GENOMIC DNA]</scope>
    <source>
        <strain evidence="2 3">DSM 27939</strain>
    </source>
</reference>
<dbReference type="SMART" id="SM00966">
    <property type="entry name" value="SpoVT_AbrB"/>
    <property type="match status" value="1"/>
</dbReference>
<dbReference type="GO" id="GO:0003677">
    <property type="term" value="F:DNA binding"/>
    <property type="evidence" value="ECO:0007669"/>
    <property type="project" value="UniProtKB-KW"/>
</dbReference>
<proteinExistence type="predicted"/>
<evidence type="ECO:0000259" key="1">
    <source>
        <dbReference type="SMART" id="SM00966"/>
    </source>
</evidence>
<dbReference type="SUPFAM" id="SSF89447">
    <property type="entry name" value="AbrB/MazE/MraZ-like"/>
    <property type="match status" value="1"/>
</dbReference>
<evidence type="ECO:0000313" key="2">
    <source>
        <dbReference type="EMBL" id="MBB5363483.1"/>
    </source>
</evidence>
<keyword evidence="3" id="KW-1185">Reference proteome</keyword>
<dbReference type="Proteomes" id="UP000552709">
    <property type="component" value="Unassembled WGS sequence"/>
</dbReference>
<organism evidence="2 3">
    <name type="scientific">Deinococcus humi</name>
    <dbReference type="NCBI Taxonomy" id="662880"/>
    <lineage>
        <taxon>Bacteria</taxon>
        <taxon>Thermotogati</taxon>
        <taxon>Deinococcota</taxon>
        <taxon>Deinococci</taxon>
        <taxon>Deinococcales</taxon>
        <taxon>Deinococcaceae</taxon>
        <taxon>Deinococcus</taxon>
    </lineage>
</organism>
<accession>A0A7W8JX08</accession>
<dbReference type="InterPro" id="IPR007159">
    <property type="entry name" value="SpoVT-AbrB_dom"/>
</dbReference>
<dbReference type="EMBL" id="JACHFL010000006">
    <property type="protein sequence ID" value="MBB5363483.1"/>
    <property type="molecule type" value="Genomic_DNA"/>
</dbReference>